<reference evidence="5" key="2">
    <citation type="submission" date="2025-09" db="UniProtKB">
        <authorList>
            <consortium name="Ensembl"/>
        </authorList>
    </citation>
    <scope>IDENTIFICATION</scope>
</reference>
<gene>
    <name evidence="5" type="primary">ANKRD37</name>
</gene>
<dbReference type="Ensembl" id="ENSVKKT00000024801.1">
    <property type="protein sequence ID" value="ENSVKKP00000024210.1"/>
    <property type="gene ID" value="ENSVKKG00000015973.1"/>
</dbReference>
<reference evidence="5" key="1">
    <citation type="submission" date="2025-08" db="UniProtKB">
        <authorList>
            <consortium name="Ensembl"/>
        </authorList>
    </citation>
    <scope>IDENTIFICATION</scope>
</reference>
<dbReference type="Pfam" id="PF12796">
    <property type="entry name" value="Ank_2"/>
    <property type="match status" value="1"/>
</dbReference>
<feature type="repeat" description="ANK" evidence="3">
    <location>
        <begin position="63"/>
        <end position="95"/>
    </location>
</feature>
<evidence type="ECO:0000313" key="6">
    <source>
        <dbReference type="Proteomes" id="UP000694545"/>
    </source>
</evidence>
<dbReference type="AlphaFoldDB" id="A0A8D2LLB2"/>
<evidence type="ECO:0000256" key="3">
    <source>
        <dbReference type="PROSITE-ProRule" id="PRU00023"/>
    </source>
</evidence>
<evidence type="ECO:0000313" key="5">
    <source>
        <dbReference type="Ensembl" id="ENSVKKP00000024210.1"/>
    </source>
</evidence>
<dbReference type="InterPro" id="IPR002110">
    <property type="entry name" value="Ankyrin_rpt"/>
</dbReference>
<dbReference type="KEGG" id="vko:123036095"/>
<dbReference type="GeneID" id="123036095"/>
<dbReference type="Gene3D" id="1.25.40.20">
    <property type="entry name" value="Ankyrin repeat-containing domain"/>
    <property type="match status" value="1"/>
</dbReference>
<dbReference type="RefSeq" id="XP_044310982.1">
    <property type="nucleotide sequence ID" value="XM_044455047.1"/>
</dbReference>
<dbReference type="PROSITE" id="PS50088">
    <property type="entry name" value="ANK_REPEAT"/>
    <property type="match status" value="1"/>
</dbReference>
<organism evidence="5 6">
    <name type="scientific">Varanus komodoensis</name>
    <name type="common">Komodo dragon</name>
    <dbReference type="NCBI Taxonomy" id="61221"/>
    <lineage>
        <taxon>Eukaryota</taxon>
        <taxon>Metazoa</taxon>
        <taxon>Chordata</taxon>
        <taxon>Craniata</taxon>
        <taxon>Vertebrata</taxon>
        <taxon>Euteleostomi</taxon>
        <taxon>Lepidosauria</taxon>
        <taxon>Squamata</taxon>
        <taxon>Bifurcata</taxon>
        <taxon>Unidentata</taxon>
        <taxon>Episquamata</taxon>
        <taxon>Toxicofera</taxon>
        <taxon>Anguimorpha</taxon>
        <taxon>Paleoanguimorpha</taxon>
        <taxon>Varanoidea</taxon>
        <taxon>Varanidae</taxon>
        <taxon>Varanus</taxon>
    </lineage>
</organism>
<evidence type="ECO:0000256" key="2">
    <source>
        <dbReference type="ARBA" id="ARBA00023043"/>
    </source>
</evidence>
<feature type="compositionally biased region" description="Basic and acidic residues" evidence="4">
    <location>
        <begin position="134"/>
        <end position="158"/>
    </location>
</feature>
<sequence length="181" mass="19838">MLLLDCNVESNSLSHLLEAGTEVNVAADAFVQSPAHLAARGGHAFFLLWQVQTGANLNQQDWLGEAPIHKAAKVGSLECLALLVASHASIDLRNNNGQTAEDLAWAFGFLECAQFLMTVKCIQKGKGVTQITDSPHDSDDHLFQEASRRQKRACESKRPISKKRMKSNDMTFLMSPESQSS</sequence>
<dbReference type="PANTHER" id="PTHR24201:SF0">
    <property type="entry name" value="ANKYRIN REPEAT DOMAIN-CONTAINING PROTEIN 37"/>
    <property type="match status" value="1"/>
</dbReference>
<keyword evidence="6" id="KW-1185">Reference proteome</keyword>
<accession>A0A8D2LLB2</accession>
<dbReference type="SUPFAM" id="SSF48403">
    <property type="entry name" value="Ankyrin repeat"/>
    <property type="match status" value="1"/>
</dbReference>
<proteinExistence type="predicted"/>
<dbReference type="GO" id="GO:0005737">
    <property type="term" value="C:cytoplasm"/>
    <property type="evidence" value="ECO:0007669"/>
    <property type="project" value="TreeGrafter"/>
</dbReference>
<dbReference type="OMA" id="CDNDESI"/>
<dbReference type="Proteomes" id="UP000694545">
    <property type="component" value="Unplaced"/>
</dbReference>
<keyword evidence="2 3" id="KW-0040">ANK repeat</keyword>
<dbReference type="OrthoDB" id="5402602at2759"/>
<evidence type="ECO:0000256" key="4">
    <source>
        <dbReference type="SAM" id="MobiDB-lite"/>
    </source>
</evidence>
<dbReference type="CTD" id="353322"/>
<protein>
    <submittedName>
        <fullName evidence="5">Ankyrin repeat domain 37</fullName>
    </submittedName>
</protein>
<dbReference type="PROSITE" id="PS50297">
    <property type="entry name" value="ANK_REP_REGION"/>
    <property type="match status" value="1"/>
</dbReference>
<dbReference type="InterPro" id="IPR050776">
    <property type="entry name" value="Ank_Repeat/CDKN_Inhibitor"/>
</dbReference>
<keyword evidence="1" id="KW-0677">Repeat</keyword>
<feature type="region of interest" description="Disordered" evidence="4">
    <location>
        <begin position="129"/>
        <end position="181"/>
    </location>
</feature>
<evidence type="ECO:0000256" key="1">
    <source>
        <dbReference type="ARBA" id="ARBA00022737"/>
    </source>
</evidence>
<dbReference type="PANTHER" id="PTHR24201">
    <property type="entry name" value="ANK_REP_REGION DOMAIN-CONTAINING PROTEIN"/>
    <property type="match status" value="1"/>
</dbReference>
<name>A0A8D2LLB2_VARKO</name>
<dbReference type="InterPro" id="IPR036770">
    <property type="entry name" value="Ankyrin_rpt-contain_sf"/>
</dbReference>